<dbReference type="SUPFAM" id="SSF54447">
    <property type="entry name" value="ssDNA-binding transcriptional regulator domain"/>
    <property type="match status" value="1"/>
</dbReference>
<reference evidence="9 10" key="1">
    <citation type="submission" date="2024-07" db="EMBL/GenBank/DDBJ databases">
        <title>Draft sequence of the Neodothiora populina.</title>
        <authorList>
            <person name="Drown D.D."/>
            <person name="Schuette U.S."/>
            <person name="Buechlein A.B."/>
            <person name="Rusch D.R."/>
            <person name="Winton L.W."/>
            <person name="Adams G.A."/>
        </authorList>
    </citation>
    <scope>NUCLEOTIDE SEQUENCE [LARGE SCALE GENOMIC DNA]</scope>
    <source>
        <strain evidence="9 10">CPC 39397</strain>
    </source>
</reference>
<dbReference type="InterPro" id="IPR003173">
    <property type="entry name" value="PC4_C"/>
</dbReference>
<evidence type="ECO:0000256" key="3">
    <source>
        <dbReference type="ARBA" id="ARBA00023015"/>
    </source>
</evidence>
<keyword evidence="3" id="KW-0805">Transcription regulation</keyword>
<evidence type="ECO:0000259" key="8">
    <source>
        <dbReference type="Pfam" id="PF02229"/>
    </source>
</evidence>
<dbReference type="EMBL" id="JBFMKM010000003">
    <property type="protein sequence ID" value="KAL1310777.1"/>
    <property type="molecule type" value="Genomic_DNA"/>
</dbReference>
<gene>
    <name evidence="9" type="ORF">AAFC00_001024</name>
</gene>
<evidence type="ECO:0000313" key="9">
    <source>
        <dbReference type="EMBL" id="KAL1310777.1"/>
    </source>
</evidence>
<evidence type="ECO:0000313" key="10">
    <source>
        <dbReference type="Proteomes" id="UP001562354"/>
    </source>
</evidence>
<keyword evidence="4" id="KW-0238">DNA-binding</keyword>
<dbReference type="Gene3D" id="2.30.31.10">
    <property type="entry name" value="Transcriptional Coactivator Pc4, Chain A"/>
    <property type="match status" value="1"/>
</dbReference>
<feature type="compositionally biased region" description="Low complexity" evidence="7">
    <location>
        <begin position="127"/>
        <end position="139"/>
    </location>
</feature>
<dbReference type="RefSeq" id="XP_069203626.1">
    <property type="nucleotide sequence ID" value="XM_069340157.1"/>
</dbReference>
<protein>
    <recommendedName>
        <fullName evidence="8">Transcriptional coactivator p15 (PC4) C-terminal domain-containing protein</fullName>
    </recommendedName>
</protein>
<dbReference type="PANTHER" id="PTHR13215">
    <property type="entry name" value="RNA POLYMERASE II TRANSCRIPTIONAL COACTIVATOR"/>
    <property type="match status" value="1"/>
</dbReference>
<evidence type="ECO:0000256" key="6">
    <source>
        <dbReference type="ARBA" id="ARBA00023242"/>
    </source>
</evidence>
<organism evidence="9 10">
    <name type="scientific">Neodothiora populina</name>
    <dbReference type="NCBI Taxonomy" id="2781224"/>
    <lineage>
        <taxon>Eukaryota</taxon>
        <taxon>Fungi</taxon>
        <taxon>Dikarya</taxon>
        <taxon>Ascomycota</taxon>
        <taxon>Pezizomycotina</taxon>
        <taxon>Dothideomycetes</taxon>
        <taxon>Dothideomycetidae</taxon>
        <taxon>Dothideales</taxon>
        <taxon>Dothioraceae</taxon>
        <taxon>Neodothiora</taxon>
    </lineage>
</organism>
<keyword evidence="5" id="KW-0804">Transcription</keyword>
<dbReference type="GeneID" id="95974727"/>
<comment type="caution">
    <text evidence="9">The sequence shown here is derived from an EMBL/GenBank/DDBJ whole genome shotgun (WGS) entry which is preliminary data.</text>
</comment>
<feature type="compositionally biased region" description="Basic and acidic residues" evidence="7">
    <location>
        <begin position="162"/>
        <end position="182"/>
    </location>
</feature>
<evidence type="ECO:0000256" key="2">
    <source>
        <dbReference type="ARBA" id="ARBA00009001"/>
    </source>
</evidence>
<feature type="region of interest" description="Disordered" evidence="7">
    <location>
        <begin position="1"/>
        <end position="47"/>
    </location>
</feature>
<evidence type="ECO:0000256" key="7">
    <source>
        <dbReference type="SAM" id="MobiDB-lite"/>
    </source>
</evidence>
<name>A0ABR3PMX4_9PEZI</name>
<proteinExistence type="inferred from homology"/>
<feature type="domain" description="Transcriptional coactivator p15 (PC4) C-terminal" evidence="8">
    <location>
        <begin position="54"/>
        <end position="104"/>
    </location>
</feature>
<comment type="subcellular location">
    <subcellularLocation>
        <location evidence="1">Nucleus</location>
    </subcellularLocation>
</comment>
<dbReference type="Proteomes" id="UP001562354">
    <property type="component" value="Unassembled WGS sequence"/>
</dbReference>
<dbReference type="InterPro" id="IPR045125">
    <property type="entry name" value="Sub1/Tcp4-like"/>
</dbReference>
<dbReference type="Pfam" id="PF02229">
    <property type="entry name" value="PC4"/>
    <property type="match status" value="1"/>
</dbReference>
<dbReference type="InterPro" id="IPR009044">
    <property type="entry name" value="ssDNA-bd_transcriptional_reg"/>
</dbReference>
<sequence length="182" mass="19990">MAPKYKSRKRVSEVEEYGSDDGFVEDAPKSKKPKVTKAAPSKDLQKDAEGNEYWELSAKRRVTLSTYNNAHLVNIREYYEKDGKSLPGKKGISLSVEQFNAIIELLPQLEACLKDKGEDIARPDYGAAPSAVVDAPSSANVENEAEGSHEGGTASDPPKPAGKLEEFKYSKKNHEATSDEEE</sequence>
<accession>A0ABR3PMX4</accession>
<keyword evidence="6" id="KW-0539">Nucleus</keyword>
<feature type="region of interest" description="Disordered" evidence="7">
    <location>
        <begin position="120"/>
        <end position="182"/>
    </location>
</feature>
<feature type="compositionally biased region" description="Acidic residues" evidence="7">
    <location>
        <begin position="14"/>
        <end position="24"/>
    </location>
</feature>
<evidence type="ECO:0000256" key="1">
    <source>
        <dbReference type="ARBA" id="ARBA00004123"/>
    </source>
</evidence>
<keyword evidence="10" id="KW-1185">Reference proteome</keyword>
<evidence type="ECO:0000256" key="4">
    <source>
        <dbReference type="ARBA" id="ARBA00023125"/>
    </source>
</evidence>
<evidence type="ECO:0000256" key="5">
    <source>
        <dbReference type="ARBA" id="ARBA00023163"/>
    </source>
</evidence>
<comment type="similarity">
    <text evidence="2">Belongs to the transcriptional coactivator PC4 family.</text>
</comment>